<dbReference type="Pfam" id="PF12012">
    <property type="entry name" value="DUF3504"/>
    <property type="match status" value="1"/>
</dbReference>
<dbReference type="InterPro" id="IPR021893">
    <property type="entry name" value="ZMYM2-like_C"/>
</dbReference>
<dbReference type="PANTHER" id="PTHR21446:SF12">
    <property type="entry name" value="POTASSIUM CHANNEL TETRAMERIZATION DOMAIN CONTAINING 1"/>
    <property type="match status" value="1"/>
</dbReference>
<dbReference type="OrthoDB" id="6098514at2759"/>
<name>A0A1X7TQY1_AMPQE</name>
<sequence length="174" mass="20060">MKENKECVLNIFNREDPDFKKLFKTCDCYFRGLRDDGVGSESSATEALTKEDEEKLWASKVLDPSHPKGLLNVVFFLNGKNFALRGDNEHRSLKLSQIKRNISPEGKLRYTYTENCSKNRAGGFNQLNVPNKVVHQYKDIEAGERCPNTILGNRRPGFFLNKIRTILKEKEQNF</sequence>
<feature type="domain" description="ZMYM2-like/QRICH1 C-terminal" evidence="4">
    <location>
        <begin position="49"/>
        <end position="148"/>
    </location>
</feature>
<accession>A0A1X7TQY1</accession>
<organism evidence="5">
    <name type="scientific">Amphimedon queenslandica</name>
    <name type="common">Sponge</name>
    <dbReference type="NCBI Taxonomy" id="400682"/>
    <lineage>
        <taxon>Eukaryota</taxon>
        <taxon>Metazoa</taxon>
        <taxon>Porifera</taxon>
        <taxon>Demospongiae</taxon>
        <taxon>Heteroscleromorpha</taxon>
        <taxon>Haplosclerida</taxon>
        <taxon>Niphatidae</taxon>
        <taxon>Amphimedon</taxon>
    </lineage>
</organism>
<proteinExistence type="predicted"/>
<protein>
    <recommendedName>
        <fullName evidence="4">ZMYM2-like/QRICH1 C-terminal domain-containing protein</fullName>
    </recommendedName>
</protein>
<reference evidence="5" key="1">
    <citation type="submission" date="2017-05" db="UniProtKB">
        <authorList>
            <consortium name="EnsemblMetazoa"/>
        </authorList>
    </citation>
    <scope>IDENTIFICATION</scope>
</reference>
<evidence type="ECO:0000256" key="3">
    <source>
        <dbReference type="ARBA" id="ARBA00022843"/>
    </source>
</evidence>
<evidence type="ECO:0000259" key="4">
    <source>
        <dbReference type="Pfam" id="PF12012"/>
    </source>
</evidence>
<dbReference type="InParanoid" id="A0A1X7TQY1"/>
<evidence type="ECO:0000256" key="2">
    <source>
        <dbReference type="ARBA" id="ARBA00022553"/>
    </source>
</evidence>
<keyword evidence="3" id="KW-0832">Ubl conjugation</keyword>
<keyword evidence="1" id="KW-1017">Isopeptide bond</keyword>
<dbReference type="InterPro" id="IPR052787">
    <property type="entry name" value="MAVS"/>
</dbReference>
<evidence type="ECO:0000256" key="1">
    <source>
        <dbReference type="ARBA" id="ARBA00022499"/>
    </source>
</evidence>
<dbReference type="PANTHER" id="PTHR21446">
    <property type="entry name" value="DUF3504 DOMAIN-CONTAINING PROTEIN"/>
    <property type="match status" value="1"/>
</dbReference>
<keyword evidence="2" id="KW-0597">Phosphoprotein</keyword>
<evidence type="ECO:0000313" key="5">
    <source>
        <dbReference type="EnsemblMetazoa" id="Aqu2.1.17202_001"/>
    </source>
</evidence>
<dbReference type="AlphaFoldDB" id="A0A1X7TQY1"/>
<dbReference type="EnsemblMetazoa" id="Aqu2.1.17202_001">
    <property type="protein sequence ID" value="Aqu2.1.17202_001"/>
    <property type="gene ID" value="Aqu2.1.17202"/>
</dbReference>